<dbReference type="eggNOG" id="COG0494">
    <property type="taxonomic scope" value="Bacteria"/>
</dbReference>
<name>W8RTC2_9RHOB</name>
<dbReference type="GO" id="GO:0034431">
    <property type="term" value="F:bis(5'-adenosyl)-hexaphosphatase activity"/>
    <property type="evidence" value="ECO:0007669"/>
    <property type="project" value="TreeGrafter"/>
</dbReference>
<dbReference type="GO" id="GO:0046872">
    <property type="term" value="F:metal ion binding"/>
    <property type="evidence" value="ECO:0007669"/>
    <property type="project" value="UniProtKB-KW"/>
</dbReference>
<evidence type="ECO:0000313" key="7">
    <source>
        <dbReference type="Proteomes" id="UP000019593"/>
    </source>
</evidence>
<dbReference type="GO" id="GO:0005737">
    <property type="term" value="C:cytoplasm"/>
    <property type="evidence" value="ECO:0007669"/>
    <property type="project" value="TreeGrafter"/>
</dbReference>
<dbReference type="Pfam" id="PF00293">
    <property type="entry name" value="NUDIX"/>
    <property type="match status" value="1"/>
</dbReference>
<dbReference type="PANTHER" id="PTHR12629:SF0">
    <property type="entry name" value="DIPHOSPHOINOSITOL-POLYPHOSPHATE DIPHOSPHATASE"/>
    <property type="match status" value="1"/>
</dbReference>
<dbReference type="KEGG" id="red:roselon_02047"/>
<evidence type="ECO:0000256" key="1">
    <source>
        <dbReference type="ARBA" id="ARBA00001946"/>
    </source>
</evidence>
<reference evidence="6 7" key="1">
    <citation type="submission" date="2013-03" db="EMBL/GenBank/DDBJ databases">
        <authorList>
            <person name="Fiebig A."/>
            <person name="Goeker M."/>
            <person name="Klenk H.-P.P."/>
        </authorList>
    </citation>
    <scope>NUCLEOTIDE SEQUENCE [LARGE SCALE GENOMIC DNA]</scope>
    <source>
        <strain evidence="7">DSM 19469</strain>
    </source>
</reference>
<dbReference type="GO" id="GO:1901907">
    <property type="term" value="P:diadenosine pentaphosphate catabolic process"/>
    <property type="evidence" value="ECO:0007669"/>
    <property type="project" value="TreeGrafter"/>
</dbReference>
<keyword evidence="7" id="KW-1185">Reference proteome</keyword>
<dbReference type="SUPFAM" id="SSF55811">
    <property type="entry name" value="Nudix"/>
    <property type="match status" value="1"/>
</dbReference>
<dbReference type="PANTHER" id="PTHR12629">
    <property type="entry name" value="DIPHOSPHOINOSITOL POLYPHOSPHATE PHOSPHOHYDROLASE"/>
    <property type="match status" value="1"/>
</dbReference>
<sequence length="176" mass="20015">MPYRRVMTNTPTYQAPLRIAGASKRETRTQFAALCYRVVKARKKSKSSKAGRRDRVEVLLVSSRDTGRWIIPKGWPMDGMTPAAAAAQEAWEEAGVRGKTNGQCIGLYAYDKWLDEELSLPCIVAVFPVAVQKLDDEYPESEERKRKWLTPEKASHKVDEPELKAIIRSFDPARLY</sequence>
<keyword evidence="2" id="KW-0479">Metal-binding</keyword>
<dbReference type="GO" id="GO:0071543">
    <property type="term" value="P:diphosphoinositol polyphosphate metabolic process"/>
    <property type="evidence" value="ECO:0007669"/>
    <property type="project" value="TreeGrafter"/>
</dbReference>
<dbReference type="STRING" id="1294273.roselon_02047"/>
<dbReference type="EMBL" id="CP004372">
    <property type="protein sequence ID" value="AHM04398.1"/>
    <property type="molecule type" value="Genomic_DNA"/>
</dbReference>
<protein>
    <submittedName>
        <fullName evidence="6">NUDIX hydrolase</fullName>
    </submittedName>
</protein>
<evidence type="ECO:0000256" key="2">
    <source>
        <dbReference type="ARBA" id="ARBA00022723"/>
    </source>
</evidence>
<evidence type="ECO:0000313" key="6">
    <source>
        <dbReference type="EMBL" id="AHM04398.1"/>
    </source>
</evidence>
<keyword evidence="4" id="KW-0460">Magnesium</keyword>
<comment type="cofactor">
    <cofactor evidence="1">
        <name>Mg(2+)</name>
        <dbReference type="ChEBI" id="CHEBI:18420"/>
    </cofactor>
</comment>
<proteinExistence type="predicted"/>
<dbReference type="GO" id="GO:0000298">
    <property type="term" value="F:endopolyphosphatase activity"/>
    <property type="evidence" value="ECO:0007669"/>
    <property type="project" value="TreeGrafter"/>
</dbReference>
<accession>W8RTC2</accession>
<evidence type="ECO:0000256" key="3">
    <source>
        <dbReference type="ARBA" id="ARBA00022801"/>
    </source>
</evidence>
<evidence type="ECO:0000259" key="5">
    <source>
        <dbReference type="PROSITE" id="PS51462"/>
    </source>
</evidence>
<dbReference type="InterPro" id="IPR047198">
    <property type="entry name" value="DDP-like_NUDIX"/>
</dbReference>
<dbReference type="Gene3D" id="3.90.79.10">
    <property type="entry name" value="Nucleoside Triphosphate Pyrophosphohydrolase"/>
    <property type="match status" value="1"/>
</dbReference>
<dbReference type="GO" id="GO:0008486">
    <property type="term" value="F:diphosphoinositol-polyphosphate diphosphatase activity"/>
    <property type="evidence" value="ECO:0007669"/>
    <property type="project" value="TreeGrafter"/>
</dbReference>
<feature type="domain" description="Nudix hydrolase" evidence="5">
    <location>
        <begin position="41"/>
        <end position="171"/>
    </location>
</feature>
<keyword evidence="3 6" id="KW-0378">Hydrolase</keyword>
<dbReference type="GO" id="GO:0034432">
    <property type="term" value="F:bis(5'-adenosyl)-pentaphosphatase activity"/>
    <property type="evidence" value="ECO:0007669"/>
    <property type="project" value="TreeGrafter"/>
</dbReference>
<dbReference type="PROSITE" id="PS51462">
    <property type="entry name" value="NUDIX"/>
    <property type="match status" value="1"/>
</dbReference>
<dbReference type="Proteomes" id="UP000019593">
    <property type="component" value="Chromosome"/>
</dbReference>
<dbReference type="PATRIC" id="fig|1294273.3.peg.2019"/>
<dbReference type="CDD" id="cd04666">
    <property type="entry name" value="NUDIX_DIPP2_like_Nudt4"/>
    <property type="match status" value="1"/>
</dbReference>
<dbReference type="GO" id="GO:1901909">
    <property type="term" value="P:diadenosine hexaphosphate catabolic process"/>
    <property type="evidence" value="ECO:0007669"/>
    <property type="project" value="TreeGrafter"/>
</dbReference>
<evidence type="ECO:0000256" key="4">
    <source>
        <dbReference type="ARBA" id="ARBA00022842"/>
    </source>
</evidence>
<dbReference type="GO" id="GO:1901911">
    <property type="term" value="P:adenosine 5'-(hexahydrogen pentaphosphate) catabolic process"/>
    <property type="evidence" value="ECO:0007669"/>
    <property type="project" value="TreeGrafter"/>
</dbReference>
<dbReference type="InterPro" id="IPR000086">
    <property type="entry name" value="NUDIX_hydrolase_dom"/>
</dbReference>
<dbReference type="InterPro" id="IPR015797">
    <property type="entry name" value="NUDIX_hydrolase-like_dom_sf"/>
</dbReference>
<gene>
    <name evidence="6" type="ORF">roselon_02047</name>
</gene>
<organism evidence="6 7">
    <name type="scientific">Roseicyclus elongatus DSM 19469</name>
    <dbReference type="NCBI Taxonomy" id="1294273"/>
    <lineage>
        <taxon>Bacteria</taxon>
        <taxon>Pseudomonadati</taxon>
        <taxon>Pseudomonadota</taxon>
        <taxon>Alphaproteobacteria</taxon>
        <taxon>Rhodobacterales</taxon>
        <taxon>Roseobacteraceae</taxon>
        <taxon>Roseicyclus</taxon>
    </lineage>
</organism>
<dbReference type="HOGENOM" id="CLU_037162_8_1_5"/>
<dbReference type="AlphaFoldDB" id="W8RTC2"/>